<sequence length="233" mass="27440">MIKLNKSNSQQLNYFNLGLTGIKQLVKLALQNFVFYSQMEQFKEFVKQRIDVTEEELNDIVSRYQVRKIKKKEYFLRAGEVCHHEAYVISGLFKSFYVTADGIEHILQFAIEDWWIGDIASFNYQEPALQNIQALENAVVLTLSKKNKDKLYEDHPIFEKLSRIMAQRAQIASQHRIISSIGFTAQERYLDFIKRYPKIYPRISNMQLASYLGVTQEFLSRLKRQILKPNRNS</sequence>
<evidence type="ECO:0000313" key="2">
    <source>
        <dbReference type="Proteomes" id="UP001485301"/>
    </source>
</evidence>
<evidence type="ECO:0000313" key="1">
    <source>
        <dbReference type="EMBL" id="WZN54985.1"/>
    </source>
</evidence>
<protein>
    <submittedName>
        <fullName evidence="1">Crp/Fnr family transcriptional regulator</fullName>
    </submittedName>
</protein>
<reference evidence="1" key="1">
    <citation type="submission" date="2024-04" db="EMBL/GenBank/DDBJ databases">
        <title>Complete genome sequence of Sphingobacterium thalpophiium BAA-1094.</title>
        <authorList>
            <person name="Adaikpoh B.I."/>
        </authorList>
    </citation>
    <scope>NUCLEOTIDE SEQUENCE</scope>
    <source>
        <strain evidence="1">BAA-1094</strain>
    </source>
</reference>
<organism evidence="1 2">
    <name type="scientific">Sphingobacterium thalpophilum</name>
    <dbReference type="NCBI Taxonomy" id="259"/>
    <lineage>
        <taxon>Bacteria</taxon>
        <taxon>Pseudomonadati</taxon>
        <taxon>Bacteroidota</taxon>
        <taxon>Sphingobacteriia</taxon>
        <taxon>Sphingobacteriales</taxon>
        <taxon>Sphingobacteriaceae</taxon>
        <taxon>Sphingobacterium</taxon>
    </lineage>
</organism>
<dbReference type="EMBL" id="CP151087">
    <property type="protein sequence ID" value="WZN54985.1"/>
    <property type="molecule type" value="Genomic_DNA"/>
</dbReference>
<name>A0ACD5BZH2_9SPHI</name>
<keyword evidence="2" id="KW-1185">Reference proteome</keyword>
<proteinExistence type="predicted"/>
<gene>
    <name evidence="1" type="ORF">AACH28_20475</name>
</gene>
<dbReference type="Proteomes" id="UP001485301">
    <property type="component" value="Chromosome"/>
</dbReference>
<accession>A0ACD5BZH2</accession>